<proteinExistence type="predicted"/>
<reference evidence="1" key="1">
    <citation type="submission" date="2023-07" db="EMBL/GenBank/DDBJ databases">
        <authorList>
            <consortium name="AG Swart"/>
            <person name="Singh M."/>
            <person name="Singh A."/>
            <person name="Seah K."/>
            <person name="Emmerich C."/>
        </authorList>
    </citation>
    <scope>NUCLEOTIDE SEQUENCE</scope>
    <source>
        <strain evidence="1">DP1</strain>
    </source>
</reference>
<dbReference type="Proteomes" id="UP001295684">
    <property type="component" value="Unassembled WGS sequence"/>
</dbReference>
<accession>A0AAD1Y9F3</accession>
<evidence type="ECO:0000313" key="2">
    <source>
        <dbReference type="Proteomes" id="UP001295684"/>
    </source>
</evidence>
<gene>
    <name evidence="1" type="ORF">ECRASSUSDP1_LOCUS28772</name>
</gene>
<comment type="caution">
    <text evidence="1">The sequence shown here is derived from an EMBL/GenBank/DDBJ whole genome shotgun (WGS) entry which is preliminary data.</text>
</comment>
<dbReference type="AlphaFoldDB" id="A0AAD1Y9F3"/>
<protein>
    <submittedName>
        <fullName evidence="1">Uncharacterized protein</fullName>
    </submittedName>
</protein>
<organism evidence="1 2">
    <name type="scientific">Euplotes crassus</name>
    <dbReference type="NCBI Taxonomy" id="5936"/>
    <lineage>
        <taxon>Eukaryota</taxon>
        <taxon>Sar</taxon>
        <taxon>Alveolata</taxon>
        <taxon>Ciliophora</taxon>
        <taxon>Intramacronucleata</taxon>
        <taxon>Spirotrichea</taxon>
        <taxon>Hypotrichia</taxon>
        <taxon>Euplotida</taxon>
        <taxon>Euplotidae</taxon>
        <taxon>Moneuplotes</taxon>
    </lineage>
</organism>
<evidence type="ECO:0000313" key="1">
    <source>
        <dbReference type="EMBL" id="CAI2387144.1"/>
    </source>
</evidence>
<name>A0AAD1Y9F3_EUPCR</name>
<sequence length="478" mass="55984">MEPAQRSRMFGFTPSGHSRNRILFKGPSRPERYFFSFGPNEQEREKINDLDPSKFDEKIMRPFIKKASEFEHNLYRLKMLDQKVESNKRSLNLCKNYKENAYSENLSQTKNNLESIYQELNSNACLDIEQELKSYLQSFHNLREKASDFLEDCNAEYEKHQDMESQNLNPEEENNLMALQVKHPGDLLYFKNKTMRSMNQEGSKNTTTNQQVEKAVKCQSPIQIICPITEGAILKRETQKINSQIREFLDSKLTTPSLFTATPSFLMNQTKVYRLLKKYGSYSPSFFFEFAIESSRSSRRSQKIALENMPRESKHDYVLENHCQEKVDISYFLSPIIKINHMCESHLALNSFKINEKQFCRLIASNRARKISEFAECELGITKNTNLSLFLKGSKLQNIKLTNTKITTLTDPSNYSETLETFIRAFSTSEDFVRSVFILKFLEYKMRREEEGHIKDKMSKVLEQLELRKWTIVCSGTY</sequence>
<keyword evidence="2" id="KW-1185">Reference proteome</keyword>
<dbReference type="EMBL" id="CAMPGE010029664">
    <property type="protein sequence ID" value="CAI2387144.1"/>
    <property type="molecule type" value="Genomic_DNA"/>
</dbReference>